<dbReference type="InterPro" id="IPR009297">
    <property type="entry name" value="DUF952"/>
</dbReference>
<organism evidence="1">
    <name type="scientific">Palpitomonas bilix</name>
    <dbReference type="NCBI Taxonomy" id="652834"/>
    <lineage>
        <taxon>Eukaryota</taxon>
        <taxon>Eukaryota incertae sedis</taxon>
    </lineage>
</organism>
<evidence type="ECO:0000313" key="1">
    <source>
        <dbReference type="EMBL" id="CAE0265927.1"/>
    </source>
</evidence>
<protein>
    <recommendedName>
        <fullName evidence="2">Glutathione S-transferase</fullName>
    </recommendedName>
</protein>
<sequence>MARTPTAFRLCSNSEWQEFEAKKEYDGTKMDKDDGFIHLSTAAETRKTASLYFKGSTDLYYFEVDLAQLGDNIKWDMVEKRQAEFPHVYNTSIPLSAVLSHGPIPVGDDKEFVFPPSMSL</sequence>
<dbReference type="Gene3D" id="3.20.170.20">
    <property type="entry name" value="Protein of unknown function DUF952"/>
    <property type="match status" value="1"/>
</dbReference>
<dbReference type="SUPFAM" id="SSF56399">
    <property type="entry name" value="ADP-ribosylation"/>
    <property type="match status" value="1"/>
</dbReference>
<reference evidence="1" key="1">
    <citation type="submission" date="2021-01" db="EMBL/GenBank/DDBJ databases">
        <authorList>
            <person name="Corre E."/>
            <person name="Pelletier E."/>
            <person name="Niang G."/>
            <person name="Scheremetjew M."/>
            <person name="Finn R."/>
            <person name="Kale V."/>
            <person name="Holt S."/>
            <person name="Cochrane G."/>
            <person name="Meng A."/>
            <person name="Brown T."/>
            <person name="Cohen L."/>
        </authorList>
    </citation>
    <scope>NUCLEOTIDE SEQUENCE</scope>
    <source>
        <strain evidence="1">NIES-2562</strain>
    </source>
</reference>
<name>A0A7S3LV15_9EUKA</name>
<dbReference type="EMBL" id="HBIB01043221">
    <property type="protein sequence ID" value="CAE0265927.1"/>
    <property type="molecule type" value="Transcribed_RNA"/>
</dbReference>
<dbReference type="PANTHER" id="PTHR34129">
    <property type="entry name" value="BLR1139 PROTEIN"/>
    <property type="match status" value="1"/>
</dbReference>
<proteinExistence type="predicted"/>
<dbReference type="Pfam" id="PF06108">
    <property type="entry name" value="DUF952"/>
    <property type="match status" value="1"/>
</dbReference>
<gene>
    <name evidence="1" type="ORF">PBIL07802_LOCUS28265</name>
</gene>
<evidence type="ECO:0008006" key="2">
    <source>
        <dbReference type="Google" id="ProtNLM"/>
    </source>
</evidence>
<dbReference type="AlphaFoldDB" id="A0A7S3LV15"/>
<accession>A0A7S3LV15</accession>
<dbReference type="PANTHER" id="PTHR34129:SF1">
    <property type="entry name" value="DUF952 DOMAIN-CONTAINING PROTEIN"/>
    <property type="match status" value="1"/>
</dbReference>